<dbReference type="AlphaFoldDB" id="A0A8H6J297"/>
<proteinExistence type="predicted"/>
<protein>
    <submittedName>
        <fullName evidence="1">Uncharacterized protein</fullName>
    </submittedName>
</protein>
<evidence type="ECO:0000313" key="2">
    <source>
        <dbReference type="Proteomes" id="UP000652219"/>
    </source>
</evidence>
<sequence>MSLLQDMEHIDQSVSSDTQHLIREGHEFEVLSNDPESMPGLALWELPYMTTRMDVLVRAAHEQRSARLSHKDMWG</sequence>
<accession>A0A8H6J297</accession>
<dbReference type="EMBL" id="WIGN01000198">
    <property type="protein sequence ID" value="KAF6804825.1"/>
    <property type="molecule type" value="Genomic_DNA"/>
</dbReference>
<reference evidence="1 2" key="1">
    <citation type="journal article" date="2020" name="Phytopathology">
        <title>Genome Sequence Resources of Colletotrichum truncatum, C. plurivorum, C. musicola, and C. sojae: Four Species Pathogenic to Soybean (Glycine max).</title>
        <authorList>
            <person name="Rogerio F."/>
            <person name="Boufleur T.R."/>
            <person name="Ciampi-Guillardi M."/>
            <person name="Sukno S.A."/>
            <person name="Thon M.R."/>
            <person name="Massola Junior N.S."/>
            <person name="Baroncelli R."/>
        </authorList>
    </citation>
    <scope>NUCLEOTIDE SEQUENCE [LARGE SCALE GENOMIC DNA]</scope>
    <source>
        <strain evidence="1 2">LFN0009</strain>
    </source>
</reference>
<dbReference type="Proteomes" id="UP000652219">
    <property type="component" value="Unassembled WGS sequence"/>
</dbReference>
<organism evidence="1 2">
    <name type="scientific">Colletotrichum sojae</name>
    <dbReference type="NCBI Taxonomy" id="2175907"/>
    <lineage>
        <taxon>Eukaryota</taxon>
        <taxon>Fungi</taxon>
        <taxon>Dikarya</taxon>
        <taxon>Ascomycota</taxon>
        <taxon>Pezizomycotina</taxon>
        <taxon>Sordariomycetes</taxon>
        <taxon>Hypocreomycetidae</taxon>
        <taxon>Glomerellales</taxon>
        <taxon>Glomerellaceae</taxon>
        <taxon>Colletotrichum</taxon>
        <taxon>Colletotrichum orchidearum species complex</taxon>
    </lineage>
</organism>
<evidence type="ECO:0000313" key="1">
    <source>
        <dbReference type="EMBL" id="KAF6804825.1"/>
    </source>
</evidence>
<name>A0A8H6J297_9PEZI</name>
<comment type="caution">
    <text evidence="1">The sequence shown here is derived from an EMBL/GenBank/DDBJ whole genome shotgun (WGS) entry which is preliminary data.</text>
</comment>
<keyword evidence="2" id="KW-1185">Reference proteome</keyword>
<gene>
    <name evidence="1" type="ORF">CSOJ01_09919</name>
</gene>